<dbReference type="AlphaFoldDB" id="A0A6M3LPM4"/>
<evidence type="ECO:0000313" key="1">
    <source>
        <dbReference type="EMBL" id="QJA95472.1"/>
    </source>
</evidence>
<sequence>MRTKSIMVAGNTCIVVTKLAGDPLELIIYENMYDEQRACFSTPKQIERLIAALRRAADETKAEARGKP</sequence>
<accession>A0A6M3LPM4</accession>
<dbReference type="EMBL" id="MT143317">
    <property type="protein sequence ID" value="QJA95472.1"/>
    <property type="molecule type" value="Genomic_DNA"/>
</dbReference>
<organism evidence="1">
    <name type="scientific">viral metagenome</name>
    <dbReference type="NCBI Taxonomy" id="1070528"/>
    <lineage>
        <taxon>unclassified sequences</taxon>
        <taxon>metagenomes</taxon>
        <taxon>organismal metagenomes</taxon>
    </lineage>
</organism>
<reference evidence="1" key="1">
    <citation type="submission" date="2020-03" db="EMBL/GenBank/DDBJ databases">
        <title>The deep terrestrial virosphere.</title>
        <authorList>
            <person name="Holmfeldt K."/>
            <person name="Nilsson E."/>
            <person name="Simone D."/>
            <person name="Lopez-Fernandez M."/>
            <person name="Wu X."/>
            <person name="de Brujin I."/>
            <person name="Lundin D."/>
            <person name="Andersson A."/>
            <person name="Bertilsson S."/>
            <person name="Dopson M."/>
        </authorList>
    </citation>
    <scope>NUCLEOTIDE SEQUENCE</scope>
    <source>
        <strain evidence="1">MM415B05366</strain>
    </source>
</reference>
<gene>
    <name evidence="1" type="ORF">MM415B05366_0003</name>
</gene>
<proteinExistence type="predicted"/>
<name>A0A6M3LPM4_9ZZZZ</name>
<protein>
    <submittedName>
        <fullName evidence="1">Uncharacterized protein</fullName>
    </submittedName>
</protein>